<evidence type="ECO:0000313" key="1">
    <source>
        <dbReference type="EMBL" id="KAJ8116543.1"/>
    </source>
</evidence>
<dbReference type="Proteomes" id="UP001153331">
    <property type="component" value="Unassembled WGS sequence"/>
</dbReference>
<dbReference type="EMBL" id="JAPHNI010000090">
    <property type="protein sequence ID" value="KAJ8116543.1"/>
    <property type="molecule type" value="Genomic_DNA"/>
</dbReference>
<reference evidence="1" key="1">
    <citation type="submission" date="2022-11" db="EMBL/GenBank/DDBJ databases">
        <title>Genome Sequence of Boeremia exigua.</title>
        <authorList>
            <person name="Buettner E."/>
        </authorList>
    </citation>
    <scope>NUCLEOTIDE SEQUENCE</scope>
    <source>
        <strain evidence="1">CU02</strain>
    </source>
</reference>
<keyword evidence="2" id="KW-1185">Reference proteome</keyword>
<comment type="caution">
    <text evidence="1">The sequence shown here is derived from an EMBL/GenBank/DDBJ whole genome shotgun (WGS) entry which is preliminary data.</text>
</comment>
<proteinExistence type="predicted"/>
<organism evidence="1 2">
    <name type="scientific">Boeremia exigua</name>
    <dbReference type="NCBI Taxonomy" id="749465"/>
    <lineage>
        <taxon>Eukaryota</taxon>
        <taxon>Fungi</taxon>
        <taxon>Dikarya</taxon>
        <taxon>Ascomycota</taxon>
        <taxon>Pezizomycotina</taxon>
        <taxon>Dothideomycetes</taxon>
        <taxon>Pleosporomycetidae</taxon>
        <taxon>Pleosporales</taxon>
        <taxon>Pleosporineae</taxon>
        <taxon>Didymellaceae</taxon>
        <taxon>Boeremia</taxon>
    </lineage>
</organism>
<sequence>MSGHREPTSLLPVHMATGVRLLRPQARALSRCANQAQTARAHARSLSLFTRPKATYEEHVPLTPVGRLGLAISSGIGAFLDPRKGELIADFGEATAQPYFIYKLRDRMLMNATGRRILRERPRLTSKSLDVPRLRSLPPNTVGYNYAAWLDAEGVTPDTRAQVRYIDDEECAYVMQRYRECHDFYHALVGLPVFREGEVALKAFEFANTGLPMTGLAVFSAFTLKKGEWRRFLDIYGPWAARNGARADDVINVYWEEELETDINELRTRLGIEKPPDLRAMRKEAREARKREKEAKEIMARAACAGQMSQAAASVGAESRSIHTDFTDWRAEKHTVCVQNPLLQACVRHLCPTDLVFLSIGASHSAPPGAGIPWHDTASYIHPHLEPPKGKHLRLSRTSALGIMTRSDRRPELYAAALIPYTAAAVALVLRNVARRKTRVTMVWEDYLSIVAFAIGTGFTFISLYKTRWGFGLRMKDIDLPEEQIVHHYFVDLWADMWLYTFSVGLSKFVILGFYWRMFCLSKIRWPIRVLFVLSVGWIIARITLICMQCTPIRKFWNPETPGTCLLTPMMSLFGAGIPHFIIELAILICPLFEIWKLHLPIKRKLAVAVMFSAGIAVCVSALMTIVHTLALDKQMDKDLTWDGLEDQIWAVCDVNLASFATSLPLLRPVFRSFGGFFSTVKATTVPSQNFKGTGSVPTYGSTPLNRGSDPDSESELGFADEGGLMGGDLAGSSKTFVMHDITPTESSLDQQGRQGIHVRNETKIVYHDV</sequence>
<name>A0ACC2IN28_9PLEO</name>
<evidence type="ECO:0000313" key="2">
    <source>
        <dbReference type="Proteomes" id="UP001153331"/>
    </source>
</evidence>
<gene>
    <name evidence="1" type="ORF">OPT61_g2058</name>
</gene>
<protein>
    <submittedName>
        <fullName evidence="1">Uncharacterized protein</fullName>
    </submittedName>
</protein>
<accession>A0ACC2IN28</accession>